<feature type="compositionally biased region" description="Gly residues" evidence="1">
    <location>
        <begin position="29"/>
        <end position="40"/>
    </location>
</feature>
<dbReference type="eggNOG" id="ENOG502SJ2P">
    <property type="taxonomic scope" value="Eukaryota"/>
</dbReference>
<organism evidence="2 3">
    <name type="scientific">Pestalotiopsis fici (strain W106-1 / CGMCC3.15140)</name>
    <dbReference type="NCBI Taxonomy" id="1229662"/>
    <lineage>
        <taxon>Eukaryota</taxon>
        <taxon>Fungi</taxon>
        <taxon>Dikarya</taxon>
        <taxon>Ascomycota</taxon>
        <taxon>Pezizomycotina</taxon>
        <taxon>Sordariomycetes</taxon>
        <taxon>Xylariomycetidae</taxon>
        <taxon>Amphisphaeriales</taxon>
        <taxon>Sporocadaceae</taxon>
        <taxon>Pestalotiopsis</taxon>
    </lineage>
</organism>
<dbReference type="HOGENOM" id="CLU_030289_0_0_1"/>
<dbReference type="SUPFAM" id="SSF50939">
    <property type="entry name" value="Sialidases"/>
    <property type="match status" value="1"/>
</dbReference>
<protein>
    <submittedName>
        <fullName evidence="2">Uncharacterized protein</fullName>
    </submittedName>
</protein>
<dbReference type="Pfam" id="PF02012">
    <property type="entry name" value="BNR"/>
    <property type="match status" value="1"/>
</dbReference>
<dbReference type="InParanoid" id="W3X6U3"/>
<dbReference type="OrthoDB" id="2739686at2759"/>
<keyword evidence="3" id="KW-1185">Reference proteome</keyword>
<dbReference type="STRING" id="1229662.W3X6U3"/>
<accession>W3X6U3</accession>
<dbReference type="Gene3D" id="2.120.10.10">
    <property type="match status" value="1"/>
</dbReference>
<reference evidence="3" key="1">
    <citation type="journal article" date="2015" name="BMC Genomics">
        <title>Genomic and transcriptomic analysis of the endophytic fungus Pestalotiopsis fici reveals its lifestyle and high potential for synthesis of natural products.</title>
        <authorList>
            <person name="Wang X."/>
            <person name="Zhang X."/>
            <person name="Liu L."/>
            <person name="Xiang M."/>
            <person name="Wang W."/>
            <person name="Sun X."/>
            <person name="Che Y."/>
            <person name="Guo L."/>
            <person name="Liu G."/>
            <person name="Guo L."/>
            <person name="Wang C."/>
            <person name="Yin W.B."/>
            <person name="Stadler M."/>
            <person name="Zhang X."/>
            <person name="Liu X."/>
        </authorList>
    </citation>
    <scope>NUCLEOTIDE SEQUENCE [LARGE SCALE GENOMIC DNA]</scope>
    <source>
        <strain evidence="3">W106-1 / CGMCC3.15140</strain>
    </source>
</reference>
<dbReference type="AlphaFoldDB" id="W3X6U3"/>
<dbReference type="GeneID" id="19271848"/>
<name>W3X6U3_PESFW</name>
<dbReference type="InterPro" id="IPR036278">
    <property type="entry name" value="Sialidase_sf"/>
</dbReference>
<proteinExistence type="predicted"/>
<dbReference type="Proteomes" id="UP000030651">
    <property type="component" value="Unassembled WGS sequence"/>
</dbReference>
<feature type="region of interest" description="Disordered" evidence="1">
    <location>
        <begin position="17"/>
        <end position="45"/>
    </location>
</feature>
<dbReference type="EMBL" id="KI912112">
    <property type="protein sequence ID" value="ETS81833.1"/>
    <property type="molecule type" value="Genomic_DNA"/>
</dbReference>
<evidence type="ECO:0000256" key="1">
    <source>
        <dbReference type="SAM" id="MobiDB-lite"/>
    </source>
</evidence>
<evidence type="ECO:0000313" key="3">
    <source>
        <dbReference type="Proteomes" id="UP000030651"/>
    </source>
</evidence>
<dbReference type="RefSeq" id="XP_007833607.1">
    <property type="nucleotide sequence ID" value="XM_007835416.1"/>
</dbReference>
<sequence length="387" mass="41626">MPNQFAQKILNKLGVNEHHQSQGDAQQAGGPGSHGGGDGPGHVAPCHIAEETHILSPHGGTYPRLCRLSDGSVLCASTRFEGPTHVLHVARSLDNGRSFQSWGEVSRGDGDCDNLFLCEVGNGPEGPVVLGAFRNHDLGPDRKPTHFRITVCRSNDGGRTWHFLNQAVEHSAAQSNGMGLWEPFIRMGPHGQVELTYSAELAGDNQETFRVVSRDGGQTWSAPQCLTCHSPDERLRDGMQGIVLVQDAATGHNALVLVCETTRHGTFSVEYAVSYDEGATWGHRGVVYCPPWGRNAGAPQIARFGNGALATVFMTDEDASESDWPKHASVKAVVASGLRNGKIDWSRPMQVSPPNSSWPGVLEVAPGQVMAAYEHDGKPVGRLLNLQ</sequence>
<dbReference type="OMA" id="QEFAHNN"/>
<dbReference type="PANTHER" id="PTHR38792:SF3">
    <property type="entry name" value="BNR_ASP-BOX REPEAT DOMAIN PROTEIN (AFU_ORTHOLOGUE AFUA_7G06430)-RELATED"/>
    <property type="match status" value="1"/>
</dbReference>
<evidence type="ECO:0000313" key="2">
    <source>
        <dbReference type="EMBL" id="ETS81833.1"/>
    </source>
</evidence>
<dbReference type="CDD" id="cd15482">
    <property type="entry name" value="Sialidase_non-viral"/>
    <property type="match status" value="2"/>
</dbReference>
<dbReference type="KEGG" id="pfy:PFICI_06835"/>
<dbReference type="InterPro" id="IPR002860">
    <property type="entry name" value="BNR_rpt"/>
</dbReference>
<dbReference type="PANTHER" id="PTHR38792">
    <property type="entry name" value="BNR/ASP-BOX REPEAT DOMAIN PROTEIN (AFU_ORTHOLOGUE AFUA_7G06430)-RELATED"/>
    <property type="match status" value="1"/>
</dbReference>
<gene>
    <name evidence="2" type="ORF">PFICI_06835</name>
</gene>